<dbReference type="eggNOG" id="KOG1809">
    <property type="taxonomic scope" value="Eukaryota"/>
</dbReference>
<dbReference type="KEGG" id="bbo:BBOV_III001700"/>
<comment type="similarity">
    <text evidence="1">Belongs to the VPS13 family.</text>
</comment>
<name>A7AMF3_BABBO</name>
<gene>
    <name evidence="5" type="ORF">BBOV_III001700</name>
</gene>
<comment type="caution">
    <text evidence="5">The sequence shown here is derived from an EMBL/GenBank/DDBJ whole genome shotgun (WGS) entry which is preliminary data.</text>
</comment>
<keyword evidence="2" id="KW-0813">Transport</keyword>
<dbReference type="InterPro" id="IPR026854">
    <property type="entry name" value="VPS13_N"/>
</dbReference>
<dbReference type="PANTHER" id="PTHR16166:SF93">
    <property type="entry name" value="INTERMEMBRANE LIPID TRANSFER PROTEIN VPS13"/>
    <property type="match status" value="1"/>
</dbReference>
<sequence>MFEGLVKRLLDTYLAPYVDGITQNLQLAVWSGNIVLENLTLKTDITEKLSLPFDVHFGKIGRLKVTIPWASLGATPVKVLVDSVYLCISGIASNKTDDELLRYVRESKEKLTNMLENEYSAFVNSLNIKTDVNSSYLLRLSQKVLNNIQIDLNSIHLHCADQRHAFGFIIDSISIRKYRPEDGNGILKVTTDDSTREEAVTHVCSLLGFSIYERPGDGDDEEFSRSSSYHGLNEDVTTDAVADIEDIATQQHSGALALIEAPIEQTTGNETVELSAEAKRRIKRAETTLMKFSEGSLATNTLLEKLSFSLLLAINVKNKSIFASLRVGTSEKTAGVERESLRIILSLESLRSFVELWTCCVIEAERSEKMLMERAHTVDLSPEGIKGTTREEFITLYTKKINSEHFNGDPLSIMEDDRLTVLTDVVPARHLARWRFAARKLTDAVAASEQSKKQALANNAVPTSPATTTWFGWLKGVATSVNKRNIFKSGVPKEDAVLAVADIPAIEAGDVENESPTSSTPVDKIELEDNATMEYCQTDTLDPVTPFVDTSSMDNADEFMEYTKFRTIGDTDQVECLPGGLVLTGEEIDLIRDVLALGDMFEDSMATNNYYFECALPHFEFIIDVGGHTTATADTLCMSTGNLNLQIYCNAVVDTNDRDTYNAYFSVNLDSFDVRYKDTTIMHFIKSVSEQDGDSEAKSIEDDPESGDIRAIDLNMTHKVTNQGNVMMVNGELKPMETHMIPAVMSEIVEILLYILPNFTSRPPSGNMGHVMEAYKNNGLALNKINLDDEPWVADRNTVRMAAEHMPALFSFDIKFAAPILLLYNDVGDCINLRFGTLNLLSNGPCPLSAMSGTIELKETQLSCHQHGNTHNSWYSFLRPLPVKIHYDCDIVTKSLNFDILFEELFMQATPMDTALLYSVPSEILSCVMGARASLRRGRASKPLVDPNATKTTLENIKYNVKAMVIFCHSGFAVMNAEGCEVFKLDMHNVSLEIAFTNRNLRVLLGFEKIMMSNPAMDMPLFFTHLDPAPMSRGSLILDEDDNEFEDALEDTAKSLQIEIKRTHDAQVSIAANITDMEGNWQYSSIKLIIDTMEEYKKCCNLKGAEESSDGAPKSDPAEAHTDSAKESLVNSRTITESDIQPMSSEPAAQPDLPQSFTGLPHVVRSIQTNISHVTTPRSDCGYSIQDSIRHEGTTFIRSGTLPESGEGTFWQELEDCNIILDELPTLLSEQNSNDYITKVTVNVKGAAIVFWNAQSQVEARLSVSKIAYYLHKFGSKESSSQLELGTAKLTLGTRCLLSYTDTKSLEEDGVTAMDKPLMSLKWKCYDSIELGVPYSMCLTGVLERIVIVYFHQDMTRLLDYLDDGILSVFISKSYHKVVEAAASTHMFYSFSVASPIFLIPENKAILPQTWDHAVPHGSTLPNHMTKSSVNLICQPVDTGDPFCRQMAQKLSGIVDTWYIGSYLLFELGHLYIRNGYTQRDGNDKQSAIYLKMLGTRASIIEQTHGSPEVMGSVLQSTDLGVCYIGGGMLDLGIDSEAWVLKLTRMQLSFIIDVLNENICGSSYKTRTQGVVQQQKPQFHCFIRMSLKRFEFDTWFAPEKPLARLRFNAITVCLNYASDNVRMTSCYQFALCGKTLTVDDTRKDSINAHRRLINCFVQESPEHVNPDEEEVQCMEPSVNGLLQNWLRNYRNRTGHDLFSSEDAADQYGVKVVLVNENNQTNVDAMVNNAAISLLCIHAMDLLRYFTLSYAMSSMATCPKQYQITQPIVSEKTYLFNFKTNSGKFIAFTQMDSTTSPQLELSTDFILEMTMQNGSFNFMKVDVIGCKLERVYPYSGKRQELCSCLEVFGSGQYVSEQQGYKMFFNFTVPPSNLTLYTKDLSVILAAFTSVLTDGPSAAPPREDDGTMVKGNNGDGKFLSVSFNIKGIKVTFFDDMRKCLVPMMRLSIASDNIEYMGLPIEKRYTIVRCSTRLEYFNAVIGDWEPCLERCNCSLEYTNNVNTQRTVHRQTKPARSSTEDDWKDFVPNKVLKLSSSHNILINITPSLCQLLLWFIPMLTDNIQRGLVSMDTDGEEPDVQIENSAYRYVNLTEYEYRVFTIGSAGNTAKGINGLRTLQQTNIPKELDSIVSTVGVDDTNSSNIYVVGRPSPEIVGNICDTMGIQSRETVERDLMVTRSITKTMENLNLSKSYIPSTYKTPFENGTCAAMVPLARNCCVLLNAPVEDIPQSYNKDTTICEVKTPHPSHKLLLFTSTVRVYNRSGMPLLLTFLDQTFNVVHVSNLKTRGAPISILDTGGSSGDDFGETTTVQFPDSSLDYLREQQADAGYTMLLEHNHFASVPECAFQGPAQAVISFLPAPLAMNRTFMDAFNDRAMKKEQMQSNTWLKLSNTTGWSKIVDSSKHNGTRVRQCYCPGFTKSSFLYFVVSVIKKRSAFPANVDMRDVVIYPALSIMNTLPMELDVCLSANDRVPSDEAAATRKNDRCIQEVLTLLRESITHIYSLPPNESLTFMAKICYNGSNIWSERVTRIYGTSETHTMLAIPIRGMAPVELELIRYPGGLPVSSTSFQGHLSLILNAPWRFIDRTGLGISFQKRLPRAVICGLSFFSSEDEDDALHLCVNGKISDRMEASVRMPAVGGYSYALVGSGGKHHSVCLITEKIAIGGLSHHVACRITSAIPSFLFTNNLGTDLYIRKDNRMTPICVNSGKSVAIPWVSSKAIADPATLPSAVATIEFNMAEDGIWSNPILLSESHSGQTYMSLKHDKNNKPIVFCVSVVPKGGAKYCSISLPQNLNEGYVLINQCPYIKAAMVRTFHQGGEVGTKGNGVYFTAKYGQSVHLGWQQPFLNKTRLCQVMLWLDKNTVAPIKPLVINIGSPAFRYRQIEVTTPEHAGNYTVIVTAENRGDYISITTSPSRPYLEFESKLGEATSSTRTSISSIRVPSVAYSNASDCGDSTPERREKETRNVLDLNTELLNSSEGLVDTNEAEDEVLNEPVVRSLQMQVQLSQIGLSLVSHNLHEELIFLEMSTVSFVCLWNGENQRLELRISDIQIDNQTEEKHLDEEQCSTILVNRRKTIGNDHQRHVLQVYVDRPFASSKDLCLKKVFVSLDDLEVDISDNLLSRVYNFYKECMKCMGDFASQKKVDLRLIDTWVQEEAREKMGSLEKTPLPPRMLVLDFLFIERFNLVLWCSFDLEKLHMLGDLMRMGLRIICVSRHFELMGAPLQFQQEYFCNCRGSIQSFYEQIKDKYLHAALGCIGSLLGYSSLLNIPKIPINVGRNTIEFAAEAVDSVSSGIGSLLSKFTFDNEYINKRQRDRMAVPSGNMRDGILSAGKSIGEGFMSLTNIVTKPIEGAQKGGMGGFIRGLGKGLAGSIVKPIDKVGQAVSHVSRTIKVNMSKQLEGQRWCAEPCRRPRMLWGEYSQLKPYSLSDAEIRQQLGHKFAKNIVHCETVSKRSHPQSHIALLFYPSKVYYVDLKPRPTIIWKVPIADIQECRASCYGVIIRYSDGTLQVPCTNAGLIYSIFTAMQQAKRQSKSSIVIGPELFESYN</sequence>
<feature type="region of interest" description="Disordered" evidence="3">
    <location>
        <begin position="1104"/>
        <end position="1133"/>
    </location>
</feature>
<proteinExistence type="inferred from homology"/>
<dbReference type="OMA" id="ALHIDCP"/>
<dbReference type="VEuPathDB" id="PiroplasmaDB:BBOV_III001700"/>
<dbReference type="GeneID" id="5479550"/>
<dbReference type="Proteomes" id="UP000002173">
    <property type="component" value="Unassembled WGS sequence"/>
</dbReference>
<reference evidence="6" key="2">
    <citation type="journal article" date="2020" name="Data Brief">
        <title>Transcriptome dataset of Babesia bovis life stages within vertebrate and invertebrate hosts.</title>
        <authorList>
            <person name="Ueti M.W."/>
            <person name="Johnson W.C."/>
            <person name="Kappmeyer L.S."/>
            <person name="Herndon D.R."/>
            <person name="Mousel M.R."/>
            <person name="Reif K.E."/>
            <person name="Taus N.S."/>
            <person name="Ifeonu O.O."/>
            <person name="Silva J.C."/>
            <person name="Suarez C.E."/>
            <person name="Brayton K.A."/>
        </authorList>
    </citation>
    <scope>NUCLEOTIDE SEQUENCE [LARGE SCALE GENOMIC DNA]</scope>
</reference>
<dbReference type="FunCoup" id="A7AMF3">
    <property type="interactions" value="6"/>
</dbReference>
<dbReference type="STRING" id="5865.A7AMF3"/>
<reference evidence="6" key="3">
    <citation type="journal article" date="2021" name="Int. J. Parasitol.">
        <title>Comparative analysis of gene expression between Babesia bovis blood stages and kinetes allowed by improved genome annotation.</title>
        <authorList>
            <person name="Ueti M.W."/>
            <person name="Johnson W.C."/>
            <person name="Kappmeyer L.S."/>
            <person name="Herndon D.R."/>
            <person name="Mousel M.R."/>
            <person name="Reif K.E."/>
            <person name="Taus N.S."/>
            <person name="Ifeonu O.O."/>
            <person name="Silva J.C."/>
            <person name="Suarez C.E."/>
            <person name="Brayton K.A."/>
        </authorList>
    </citation>
    <scope>NUCLEOTIDE SEQUENCE [LARGE SCALE GENOMIC DNA]</scope>
</reference>
<evidence type="ECO:0000256" key="1">
    <source>
        <dbReference type="ARBA" id="ARBA00006545"/>
    </source>
</evidence>
<evidence type="ECO:0000313" key="5">
    <source>
        <dbReference type="EMBL" id="EDO07737.1"/>
    </source>
</evidence>
<dbReference type="Pfam" id="PF12624">
    <property type="entry name" value="VPS13_N"/>
    <property type="match status" value="1"/>
</dbReference>
<feature type="domain" description="Chorein N-terminal" evidence="4">
    <location>
        <begin position="1"/>
        <end position="174"/>
    </location>
</feature>
<dbReference type="GO" id="GO:0045053">
    <property type="term" value="P:protein retention in Golgi apparatus"/>
    <property type="evidence" value="ECO:0007669"/>
    <property type="project" value="TreeGrafter"/>
</dbReference>
<dbReference type="RefSeq" id="XP_001611305.1">
    <property type="nucleotide sequence ID" value="XM_001611255.1"/>
</dbReference>
<reference evidence="5 6" key="1">
    <citation type="journal article" date="2007" name="PLoS Pathog.">
        <title>Genome sequence of Babesia bovis and comparative analysis of apicomplexan hemoprotozoa.</title>
        <authorList>
            <person name="Brayton K.A."/>
            <person name="Lau A.O.T."/>
            <person name="Herndon D.R."/>
            <person name="Hannick L."/>
            <person name="Kappmeyer L.S."/>
            <person name="Berens S.J."/>
            <person name="Bidwell S.L."/>
            <person name="Brown W.C."/>
            <person name="Crabtree J."/>
            <person name="Fadrosh D."/>
            <person name="Feldblum T."/>
            <person name="Forberger H.A."/>
            <person name="Haas B.J."/>
            <person name="Howell J.M."/>
            <person name="Khouri H."/>
            <person name="Koo H."/>
            <person name="Mann D.J."/>
            <person name="Norimine J."/>
            <person name="Paulsen I.T."/>
            <person name="Radune D."/>
            <person name="Ren Q."/>
            <person name="Smith R.K. Jr."/>
            <person name="Suarez C.E."/>
            <person name="White O."/>
            <person name="Wortman J.R."/>
            <person name="Knowles D.P. Jr."/>
            <person name="McElwain T.F."/>
            <person name="Nene V.M."/>
        </authorList>
    </citation>
    <scope>NUCLEOTIDE SEQUENCE [LARGE SCALE GENOMIC DNA]</scope>
    <source>
        <strain evidence="5">T2Bo</strain>
    </source>
</reference>
<feature type="compositionally biased region" description="Basic and acidic residues" evidence="3">
    <location>
        <begin position="1116"/>
        <end position="1126"/>
    </location>
</feature>
<evidence type="ECO:0000256" key="2">
    <source>
        <dbReference type="ARBA" id="ARBA00022448"/>
    </source>
</evidence>
<organism evidence="5 6">
    <name type="scientific">Babesia bovis</name>
    <dbReference type="NCBI Taxonomy" id="5865"/>
    <lineage>
        <taxon>Eukaryota</taxon>
        <taxon>Sar</taxon>
        <taxon>Alveolata</taxon>
        <taxon>Apicomplexa</taxon>
        <taxon>Aconoidasida</taxon>
        <taxon>Piroplasmida</taxon>
        <taxon>Babesiidae</taxon>
        <taxon>Babesia</taxon>
    </lineage>
</organism>
<dbReference type="PANTHER" id="PTHR16166">
    <property type="entry name" value="VACUOLAR PROTEIN SORTING-ASSOCIATED PROTEIN VPS13"/>
    <property type="match status" value="1"/>
</dbReference>
<protein>
    <recommendedName>
        <fullName evidence="4">Chorein N-terminal domain-containing protein</fullName>
    </recommendedName>
</protein>
<evidence type="ECO:0000256" key="3">
    <source>
        <dbReference type="SAM" id="MobiDB-lite"/>
    </source>
</evidence>
<keyword evidence="6" id="KW-1185">Reference proteome</keyword>
<evidence type="ECO:0000313" key="6">
    <source>
        <dbReference type="Proteomes" id="UP000002173"/>
    </source>
</evidence>
<accession>A7AMF3</accession>
<dbReference type="EMBL" id="AAXT01000001">
    <property type="protein sequence ID" value="EDO07737.1"/>
    <property type="molecule type" value="Genomic_DNA"/>
</dbReference>
<evidence type="ECO:0000259" key="4">
    <source>
        <dbReference type="Pfam" id="PF12624"/>
    </source>
</evidence>
<dbReference type="InterPro" id="IPR026847">
    <property type="entry name" value="VPS13"/>
</dbReference>
<dbReference type="InParanoid" id="A7AMF3"/>
<dbReference type="GO" id="GO:0006623">
    <property type="term" value="P:protein targeting to vacuole"/>
    <property type="evidence" value="ECO:0007669"/>
    <property type="project" value="TreeGrafter"/>
</dbReference>